<keyword evidence="18" id="KW-1185">Reference proteome</keyword>
<evidence type="ECO:0000256" key="4">
    <source>
        <dbReference type="ARBA" id="ARBA00022496"/>
    </source>
</evidence>
<evidence type="ECO:0000256" key="3">
    <source>
        <dbReference type="ARBA" id="ARBA00022475"/>
    </source>
</evidence>
<dbReference type="InterPro" id="IPR006073">
    <property type="entry name" value="GTP-bd"/>
</dbReference>
<organism evidence="17 18">
    <name type="scientific">Candidatus Methylopumilus turicensis</name>
    <dbReference type="NCBI Taxonomy" id="1581680"/>
    <lineage>
        <taxon>Bacteria</taxon>
        <taxon>Pseudomonadati</taxon>
        <taxon>Pseudomonadota</taxon>
        <taxon>Betaproteobacteria</taxon>
        <taxon>Nitrosomonadales</taxon>
        <taxon>Methylophilaceae</taxon>
        <taxon>Candidatus Methylopumilus</taxon>
    </lineage>
</organism>
<keyword evidence="9" id="KW-0406">Ion transport</keyword>
<evidence type="ECO:0000256" key="9">
    <source>
        <dbReference type="ARBA" id="ARBA00023065"/>
    </source>
</evidence>
<keyword evidence="4 15" id="KW-0410">Iron transport</keyword>
<feature type="binding site" evidence="13">
    <location>
        <begin position="54"/>
        <end position="57"/>
    </location>
    <ligand>
        <name>GTP</name>
        <dbReference type="ChEBI" id="CHEBI:37565"/>
        <label>1</label>
    </ligand>
</feature>
<name>A0A0B7IZ49_9PROT</name>
<dbReference type="CDD" id="cd01879">
    <property type="entry name" value="FeoB"/>
    <property type="match status" value="1"/>
</dbReference>
<dbReference type="PANTHER" id="PTHR43185">
    <property type="entry name" value="FERROUS IRON TRANSPORT PROTEIN B"/>
    <property type="match status" value="1"/>
</dbReference>
<feature type="binding site" evidence="14">
    <location>
        <position position="23"/>
    </location>
    <ligand>
        <name>Mg(2+)</name>
        <dbReference type="ChEBI" id="CHEBI:18420"/>
        <label>2</label>
    </ligand>
</feature>
<dbReference type="OrthoDB" id="9809127at2"/>
<keyword evidence="8 15" id="KW-0408">Iron</keyword>
<feature type="binding site" evidence="13">
    <location>
        <begin position="8"/>
        <end position="15"/>
    </location>
    <ligand>
        <name>GTP</name>
        <dbReference type="ChEBI" id="CHEBI:37565"/>
        <label>1</label>
    </ligand>
</feature>
<evidence type="ECO:0000256" key="5">
    <source>
        <dbReference type="ARBA" id="ARBA00022692"/>
    </source>
</evidence>
<dbReference type="NCBIfam" id="TIGR00437">
    <property type="entry name" value="feoB"/>
    <property type="match status" value="1"/>
</dbReference>
<dbReference type="InterPro" id="IPR011642">
    <property type="entry name" value="Gate_dom"/>
</dbReference>
<dbReference type="STRING" id="1581680.BN1209_0614"/>
<feature type="binding site" evidence="14">
    <location>
        <position position="19"/>
    </location>
    <ligand>
        <name>Mg(2+)</name>
        <dbReference type="ChEBI" id="CHEBI:18420"/>
        <label>2</label>
    </ligand>
</feature>
<keyword evidence="14" id="KW-0460">Magnesium</keyword>
<dbReference type="GO" id="GO:0015093">
    <property type="term" value="F:ferrous iron transmembrane transporter activity"/>
    <property type="evidence" value="ECO:0007669"/>
    <property type="project" value="UniProtKB-UniRule"/>
</dbReference>
<evidence type="ECO:0000256" key="11">
    <source>
        <dbReference type="ARBA" id="ARBA00023136"/>
    </source>
</evidence>
<feature type="transmembrane region" description="Helical" evidence="15">
    <location>
        <begin position="542"/>
        <end position="559"/>
    </location>
</feature>
<dbReference type="GO" id="GO:0046872">
    <property type="term" value="F:metal ion binding"/>
    <property type="evidence" value="ECO:0007669"/>
    <property type="project" value="UniProtKB-KW"/>
</dbReference>
<evidence type="ECO:0000259" key="16">
    <source>
        <dbReference type="PROSITE" id="PS51711"/>
    </source>
</evidence>
<feature type="transmembrane region" description="Helical" evidence="15">
    <location>
        <begin position="497"/>
        <end position="521"/>
    </location>
</feature>
<evidence type="ECO:0000256" key="13">
    <source>
        <dbReference type="PIRSR" id="PIRSR603373-1"/>
    </source>
</evidence>
<feature type="transmembrane region" description="Helical" evidence="15">
    <location>
        <begin position="217"/>
        <end position="238"/>
    </location>
</feature>
<dbReference type="PRINTS" id="PR00326">
    <property type="entry name" value="GTP1OBG"/>
</dbReference>
<evidence type="ECO:0000313" key="18">
    <source>
        <dbReference type="Proteomes" id="UP000056322"/>
    </source>
</evidence>
<dbReference type="InterPro" id="IPR003373">
    <property type="entry name" value="Fe2_transport_prot-B"/>
</dbReference>
<feature type="binding site" evidence="13">
    <location>
        <begin position="114"/>
        <end position="117"/>
    </location>
    <ligand>
        <name>GTP</name>
        <dbReference type="ChEBI" id="CHEBI:37565"/>
        <label>1</label>
    </ligand>
</feature>
<keyword evidence="14" id="KW-0479">Metal-binding</keyword>
<comment type="function">
    <text evidence="15">Probable transporter of a GTP-driven Fe(2+) uptake system.</text>
</comment>
<feature type="transmembrane region" description="Helical" evidence="15">
    <location>
        <begin position="354"/>
        <end position="375"/>
    </location>
</feature>
<evidence type="ECO:0000256" key="12">
    <source>
        <dbReference type="NCBIfam" id="TIGR00437"/>
    </source>
</evidence>
<feature type="binding site" evidence="14">
    <location>
        <position position="22"/>
    </location>
    <ligand>
        <name>Mg(2+)</name>
        <dbReference type="ChEBI" id="CHEBI:18420"/>
        <label>1</label>
    </ligand>
</feature>
<dbReference type="Pfam" id="PF07670">
    <property type="entry name" value="Gate"/>
    <property type="match status" value="2"/>
</dbReference>
<evidence type="ECO:0000313" key="17">
    <source>
        <dbReference type="EMBL" id="CEN55657.1"/>
    </source>
</evidence>
<evidence type="ECO:0000256" key="7">
    <source>
        <dbReference type="ARBA" id="ARBA00022989"/>
    </source>
</evidence>
<comment type="subcellular location">
    <subcellularLocation>
        <location evidence="15">Cell inner membrane</location>
        <topology evidence="15">Multi-pass membrane protein</topology>
    </subcellularLocation>
    <subcellularLocation>
        <location evidence="1">Cell membrane</location>
        <topology evidence="1">Multi-pass membrane protein</topology>
    </subcellularLocation>
</comment>
<sequence>MKRIALLGMPNTGKSTLFNRLSGASARVGNWPGITVDLMSAKILMGGHIAELIDLPGLYDLHGYSDDEQVVRHFLSNNNVDLVMIVANSAQIDRQLSLALQIRALGLPSMLLLNMSDEAKRAGITIDTEAMSAKLNMPVVQISAKYGDRCPDALKTASAVLSKTKADVTAERISEQLQQDSNIEAEMEAIVQETVQMPKQLGDDLTNRIDKVLLHPWLGLPIFFAAMYVLFQFIFNAGKPLQDGIAWLLALLRTSALDPLLSNTPAWLNGLLLDGVYNGIGTVAAFIPIIVLFFLIMTMVEDSGYLSRAAFLVDALMAKMGLDGRGFVMVLMGFGCNVPALMGTRVMRSKNMRLLTMLVIPLSLCSARLQVFLFMTATLFTASQAPLVLFALYLVSFITIFITAMLFKGQYQNNEPFILELPPYRFPTARQIWLRGWQEVRYFISRASKFITIGVILVWALTHFPMDVAPASSATYAGKIGDWFSVALSPIGIDSQLAIALIFGFVAKEIVIGALAVIYGLQGDALMHMMAQKLDWVQGMSFMLFTLIYTPCLSTIITLKNEAKSWMFAGLSIVWSLGLAWIVSFVFYQTARWLGF</sequence>
<dbReference type="Pfam" id="PF07664">
    <property type="entry name" value="FeoB_C"/>
    <property type="match status" value="1"/>
</dbReference>
<dbReference type="GO" id="GO:0005886">
    <property type="term" value="C:plasma membrane"/>
    <property type="evidence" value="ECO:0007669"/>
    <property type="project" value="UniProtKB-SubCell"/>
</dbReference>
<dbReference type="Proteomes" id="UP000056322">
    <property type="component" value="Chromosome 1"/>
</dbReference>
<dbReference type="PROSITE" id="PS51711">
    <property type="entry name" value="G_FEOB"/>
    <property type="match status" value="1"/>
</dbReference>
<gene>
    <name evidence="17" type="primary">feoB</name>
    <name evidence="17" type="ORF">BN1209_0614</name>
</gene>
<dbReference type="RefSeq" id="WP_045750894.1">
    <property type="nucleotide sequence ID" value="NZ_LN794158.1"/>
</dbReference>
<proteinExistence type="inferred from homology"/>
<dbReference type="InterPro" id="IPR011640">
    <property type="entry name" value="Fe2_transport_prot_B_C"/>
</dbReference>
<feature type="transmembrane region" description="Helical" evidence="15">
    <location>
        <begin position="324"/>
        <end position="342"/>
    </location>
</feature>
<dbReference type="KEGG" id="mbac:BN1209_0614"/>
<dbReference type="Pfam" id="PF02421">
    <property type="entry name" value="FeoB_N"/>
    <property type="match status" value="1"/>
</dbReference>
<feature type="binding site" evidence="13">
    <location>
        <begin position="33"/>
        <end position="37"/>
    </location>
    <ligand>
        <name>GTP</name>
        <dbReference type="ChEBI" id="CHEBI:37565"/>
        <label>1</label>
    </ligand>
</feature>
<evidence type="ECO:0000256" key="14">
    <source>
        <dbReference type="PIRSR" id="PIRSR603373-2"/>
    </source>
</evidence>
<dbReference type="InterPro" id="IPR050860">
    <property type="entry name" value="FeoB_GTPase"/>
</dbReference>
<dbReference type="InterPro" id="IPR027417">
    <property type="entry name" value="P-loop_NTPase"/>
</dbReference>
<keyword evidence="6 13" id="KW-0547">Nucleotide-binding</keyword>
<dbReference type="GO" id="GO:0005525">
    <property type="term" value="F:GTP binding"/>
    <property type="evidence" value="ECO:0007669"/>
    <property type="project" value="UniProtKB-KW"/>
</dbReference>
<keyword evidence="3" id="KW-1003">Cell membrane</keyword>
<keyword evidence="2 15" id="KW-0813">Transport</keyword>
<evidence type="ECO:0000256" key="6">
    <source>
        <dbReference type="ARBA" id="ARBA00022741"/>
    </source>
</evidence>
<comment type="similarity">
    <text evidence="15">Belongs to the TRAFAC class TrmE-Era-EngA-EngB-Septin-like GTPase superfamily. FeoB GTPase (TC 9.A.8) family.</text>
</comment>
<dbReference type="EMBL" id="LN794158">
    <property type="protein sequence ID" value="CEN55657.1"/>
    <property type="molecule type" value="Genomic_DNA"/>
</dbReference>
<reference evidence="18" key="1">
    <citation type="submission" date="2014-12" db="EMBL/GenBank/DDBJ databases">
        <authorList>
            <person name="Salcher M.M."/>
        </authorList>
    </citation>
    <scope>NUCLEOTIDE SEQUENCE [LARGE SCALE GENOMIC DNA]</scope>
    <source>
        <strain evidence="18">MMS-10A-171</strain>
    </source>
</reference>
<evidence type="ECO:0000256" key="2">
    <source>
        <dbReference type="ARBA" id="ARBA00022448"/>
    </source>
</evidence>
<dbReference type="Gene3D" id="3.40.50.300">
    <property type="entry name" value="P-loop containing nucleotide triphosphate hydrolases"/>
    <property type="match status" value="1"/>
</dbReference>
<feature type="transmembrane region" description="Helical" evidence="15">
    <location>
        <begin position="565"/>
        <end position="588"/>
    </location>
</feature>
<dbReference type="InterPro" id="IPR030389">
    <property type="entry name" value="G_FEOB_dom"/>
</dbReference>
<accession>A0A0B7IZ49</accession>
<dbReference type="AlphaFoldDB" id="A0A0B7IZ49"/>
<feature type="transmembrane region" description="Helical" evidence="15">
    <location>
        <begin position="275"/>
        <end position="297"/>
    </location>
</feature>
<dbReference type="PANTHER" id="PTHR43185:SF1">
    <property type="entry name" value="FE(2+) TRANSPORTER FEOB"/>
    <property type="match status" value="1"/>
</dbReference>
<feature type="domain" description="FeoB-type G" evidence="16">
    <location>
        <begin position="1"/>
        <end position="164"/>
    </location>
</feature>
<evidence type="ECO:0000256" key="1">
    <source>
        <dbReference type="ARBA" id="ARBA00004651"/>
    </source>
</evidence>
<evidence type="ECO:0000256" key="15">
    <source>
        <dbReference type="RuleBase" id="RU362098"/>
    </source>
</evidence>
<keyword evidence="11 15" id="KW-0472">Membrane</keyword>
<evidence type="ECO:0000256" key="8">
    <source>
        <dbReference type="ARBA" id="ARBA00023004"/>
    </source>
</evidence>
<keyword evidence="7 15" id="KW-1133">Transmembrane helix</keyword>
<feature type="transmembrane region" description="Helical" evidence="15">
    <location>
        <begin position="387"/>
        <end position="407"/>
    </location>
</feature>
<evidence type="ECO:0000256" key="10">
    <source>
        <dbReference type="ARBA" id="ARBA00023134"/>
    </source>
</evidence>
<keyword evidence="5 15" id="KW-0812">Transmembrane</keyword>
<feature type="transmembrane region" description="Helical" evidence="15">
    <location>
        <begin position="443"/>
        <end position="462"/>
    </location>
</feature>
<dbReference type="HOGENOM" id="CLU_013350_3_2_4"/>
<protein>
    <recommendedName>
        <fullName evidence="12 15">Ferrous iron transport protein B</fullName>
    </recommendedName>
</protein>
<dbReference type="SUPFAM" id="SSF52540">
    <property type="entry name" value="P-loop containing nucleoside triphosphate hydrolases"/>
    <property type="match status" value="1"/>
</dbReference>
<keyword evidence="10 13" id="KW-0342">GTP-binding</keyword>